<evidence type="ECO:0000313" key="3">
    <source>
        <dbReference type="EMBL" id="GGJ85932.1"/>
    </source>
</evidence>
<dbReference type="PANTHER" id="PTHR39176:SF1">
    <property type="entry name" value="PERIPLASMIC PROTEIN"/>
    <property type="match status" value="1"/>
</dbReference>
<keyword evidence="1" id="KW-0732">Signal</keyword>
<proteinExistence type="predicted"/>
<accession>A0A917UUC9</accession>
<sequence length="130" mass="14026">MIKPTFIAVLVFGLSGAALANEDPCPNARTQSELNACTAQAYQTADKALNDVYRSYRANLGKESQAGLRKAQRAWIAFRDAECEFQASAVEGGSAQPMVRNGCLAALTRERTEVLKAKTECPEGDLACPR</sequence>
<reference evidence="3" key="2">
    <citation type="submission" date="2020-09" db="EMBL/GenBank/DDBJ databases">
        <authorList>
            <person name="Sun Q."/>
            <person name="Ohkuma M."/>
        </authorList>
    </citation>
    <scope>NUCLEOTIDE SEQUENCE</scope>
    <source>
        <strain evidence="3">JCM 30078</strain>
    </source>
</reference>
<dbReference type="RefSeq" id="WP_188982050.1">
    <property type="nucleotide sequence ID" value="NZ_BMPO01000002.1"/>
</dbReference>
<comment type="caution">
    <text evidence="3">The sequence shown here is derived from an EMBL/GenBank/DDBJ whole genome shotgun (WGS) entry which is preliminary data.</text>
</comment>
<dbReference type="Gene3D" id="1.20.1270.180">
    <property type="match status" value="1"/>
</dbReference>
<protein>
    <recommendedName>
        <fullName evidence="2">Lysozyme inhibitor LprI-like N-terminal domain-containing protein</fullName>
    </recommendedName>
</protein>
<feature type="signal peptide" evidence="1">
    <location>
        <begin position="1"/>
        <end position="20"/>
    </location>
</feature>
<evidence type="ECO:0000259" key="2">
    <source>
        <dbReference type="Pfam" id="PF07007"/>
    </source>
</evidence>
<feature type="domain" description="Lysozyme inhibitor LprI-like N-terminal" evidence="2">
    <location>
        <begin position="27"/>
        <end position="115"/>
    </location>
</feature>
<keyword evidence="4" id="KW-1185">Reference proteome</keyword>
<dbReference type="EMBL" id="BMPO01000002">
    <property type="protein sequence ID" value="GGJ85932.1"/>
    <property type="molecule type" value="Genomic_DNA"/>
</dbReference>
<dbReference type="AlphaFoldDB" id="A0A917UUC9"/>
<dbReference type="InterPro" id="IPR009739">
    <property type="entry name" value="LprI-like_N"/>
</dbReference>
<evidence type="ECO:0000313" key="4">
    <source>
        <dbReference type="Proteomes" id="UP000635983"/>
    </source>
</evidence>
<feature type="chain" id="PRO_5037387067" description="Lysozyme inhibitor LprI-like N-terminal domain-containing protein" evidence="1">
    <location>
        <begin position="21"/>
        <end position="130"/>
    </location>
</feature>
<dbReference type="PANTHER" id="PTHR39176">
    <property type="entry name" value="PERIPLASMIC PROTEIN-RELATED"/>
    <property type="match status" value="1"/>
</dbReference>
<dbReference type="Proteomes" id="UP000635983">
    <property type="component" value="Unassembled WGS sequence"/>
</dbReference>
<reference evidence="3" key="1">
    <citation type="journal article" date="2014" name="Int. J. Syst. Evol. Microbiol.">
        <title>Complete genome sequence of Corynebacterium casei LMG S-19264T (=DSM 44701T), isolated from a smear-ripened cheese.</title>
        <authorList>
            <consortium name="US DOE Joint Genome Institute (JGI-PGF)"/>
            <person name="Walter F."/>
            <person name="Albersmeier A."/>
            <person name="Kalinowski J."/>
            <person name="Ruckert C."/>
        </authorList>
    </citation>
    <scope>NUCLEOTIDE SEQUENCE</scope>
    <source>
        <strain evidence="3">JCM 30078</strain>
    </source>
</reference>
<dbReference type="Pfam" id="PF07007">
    <property type="entry name" value="LprI"/>
    <property type="match status" value="1"/>
</dbReference>
<name>A0A917UUC9_9PSED</name>
<evidence type="ECO:0000256" key="1">
    <source>
        <dbReference type="SAM" id="SignalP"/>
    </source>
</evidence>
<organism evidence="3 4">
    <name type="scientific">Pseudomonas matsuisoli</name>
    <dbReference type="NCBI Taxonomy" id="1515666"/>
    <lineage>
        <taxon>Bacteria</taxon>
        <taxon>Pseudomonadati</taxon>
        <taxon>Pseudomonadota</taxon>
        <taxon>Gammaproteobacteria</taxon>
        <taxon>Pseudomonadales</taxon>
        <taxon>Pseudomonadaceae</taxon>
        <taxon>Pseudomonas</taxon>
    </lineage>
</organism>
<gene>
    <name evidence="3" type="ORF">GCM10009304_10020</name>
</gene>